<proteinExistence type="predicted"/>
<keyword evidence="1" id="KW-1133">Transmembrane helix</keyword>
<protein>
    <submittedName>
        <fullName evidence="2">Uncharacterized protein</fullName>
    </submittedName>
</protein>
<dbReference type="Gramene" id="MELO3C022571.2.1">
    <property type="protein sequence ID" value="MELO3C022571.2.1"/>
    <property type="gene ID" value="MELO3C022571.2"/>
</dbReference>
<sequence>MFFKHCYACHHRRESFSSTMFMSSPRHHHRRLRLSHKLRSGWLVARSVAEESISCCRYMMFFCTLLHRRARSTIYLRKLNIPPTSARRIGVKRRFTRTLVGVLLPSWTIFSCSMFVVRFILLLMSFQTRLCCSSAVDGGAHPSASSFRLKRRKMAADDDLEDTATSPPHPSIVSKLPSLHPLMENLKKSVIKIAYSRDHADLSHLHRSFIPFLYMASSLYKLALSLRHHFYLYGILCKHR</sequence>
<reference evidence="2" key="1">
    <citation type="submission" date="2023-03" db="UniProtKB">
        <authorList>
            <consortium name="EnsemblPlants"/>
        </authorList>
    </citation>
    <scope>IDENTIFICATION</scope>
</reference>
<feature type="transmembrane region" description="Helical" evidence="1">
    <location>
        <begin position="98"/>
        <end position="124"/>
    </location>
</feature>
<evidence type="ECO:0000313" key="2">
    <source>
        <dbReference type="EnsemblPlants" id="MELO3C022571.2.1"/>
    </source>
</evidence>
<evidence type="ECO:0000256" key="1">
    <source>
        <dbReference type="SAM" id="Phobius"/>
    </source>
</evidence>
<organism evidence="2">
    <name type="scientific">Cucumis melo</name>
    <name type="common">Muskmelon</name>
    <dbReference type="NCBI Taxonomy" id="3656"/>
    <lineage>
        <taxon>Eukaryota</taxon>
        <taxon>Viridiplantae</taxon>
        <taxon>Streptophyta</taxon>
        <taxon>Embryophyta</taxon>
        <taxon>Tracheophyta</taxon>
        <taxon>Spermatophyta</taxon>
        <taxon>Magnoliopsida</taxon>
        <taxon>eudicotyledons</taxon>
        <taxon>Gunneridae</taxon>
        <taxon>Pentapetalae</taxon>
        <taxon>rosids</taxon>
        <taxon>fabids</taxon>
        <taxon>Cucurbitales</taxon>
        <taxon>Cucurbitaceae</taxon>
        <taxon>Benincaseae</taxon>
        <taxon>Cucumis</taxon>
    </lineage>
</organism>
<keyword evidence="1" id="KW-0472">Membrane</keyword>
<name>A0A9I9DSW8_CUCME</name>
<dbReference type="EnsemblPlants" id="MELO3C022571.2.1">
    <property type="protein sequence ID" value="MELO3C022571.2.1"/>
    <property type="gene ID" value="MELO3C022571.2"/>
</dbReference>
<dbReference type="AlphaFoldDB" id="A0A9I9DSW8"/>
<accession>A0A9I9DSW8</accession>
<keyword evidence="1" id="KW-0812">Transmembrane</keyword>